<dbReference type="InterPro" id="IPR029058">
    <property type="entry name" value="AB_hydrolase_fold"/>
</dbReference>
<keyword evidence="3" id="KW-1185">Reference proteome</keyword>
<sequence>MIMPQIYFNGPEGRIEGRYAKATSPNAPIALVLHPHPLYEGNMNNKVVYNAYKILADNGYTVLRINFRGVGGSQGKFDNGVGEVVDAGAALDWLQQNNPNAQSNLILGFSFGAWIAMQLVMRRPEINHFIAISPPVNTIHKYDFSFLSPCPIPGFILQGDKDSIVSADDVKDLANRLSKQQSHIKVDYKIINGADHFFRYKTEEFSKAINAYLITIQSNYHHHNNNVNEEISKSPKKLFLY</sequence>
<reference evidence="2 3" key="1">
    <citation type="journal article" date="2007" name="Genome Res.">
        <title>Lateral gene transfer between obligate intracellular bacteria: evidence from the Rickettsia massiliae genome.</title>
        <authorList>
            <person name="Blanc G."/>
            <person name="Ogata H."/>
            <person name="Robert C."/>
            <person name="Audic S."/>
            <person name="Claverie J.-M."/>
            <person name="Raoult D."/>
        </authorList>
    </citation>
    <scope>NUCLEOTIDE SEQUENCE [LARGE SCALE GENOMIC DNA]</scope>
    <source>
        <strain evidence="3">Mtu5</strain>
    </source>
</reference>
<dbReference type="EMBL" id="CP000683">
    <property type="protein sequence ID" value="ABV84928.1"/>
    <property type="molecule type" value="Genomic_DNA"/>
</dbReference>
<evidence type="ECO:0000313" key="3">
    <source>
        <dbReference type="Proteomes" id="UP000001311"/>
    </source>
</evidence>
<dbReference type="PANTHER" id="PTHR42103">
    <property type="entry name" value="ALPHA/BETA-HYDROLASES SUPERFAMILY PROTEIN"/>
    <property type="match status" value="1"/>
</dbReference>
<dbReference type="AlphaFoldDB" id="A8F1Z2"/>
<accession>A8F1Z2</accession>
<dbReference type="HOGENOM" id="CLU_086287_0_0_5"/>
<evidence type="ECO:0000259" key="1">
    <source>
        <dbReference type="Pfam" id="PF02129"/>
    </source>
</evidence>
<dbReference type="KEGG" id="rms:RMA_0806"/>
<dbReference type="PANTHER" id="PTHR42103:SF2">
    <property type="entry name" value="AB HYDROLASE-1 DOMAIN-CONTAINING PROTEIN"/>
    <property type="match status" value="1"/>
</dbReference>
<proteinExistence type="predicted"/>
<dbReference type="GO" id="GO:0016787">
    <property type="term" value="F:hydrolase activity"/>
    <property type="evidence" value="ECO:0007669"/>
    <property type="project" value="UniProtKB-KW"/>
</dbReference>
<dbReference type="ESTHER" id="ricco-RC0713">
    <property type="family name" value="Atu1826-like"/>
</dbReference>
<dbReference type="Proteomes" id="UP000001311">
    <property type="component" value="Chromosome"/>
</dbReference>
<organism evidence="2 3">
    <name type="scientific">Rickettsia massiliae (strain Mtu5)</name>
    <dbReference type="NCBI Taxonomy" id="416276"/>
    <lineage>
        <taxon>Bacteria</taxon>
        <taxon>Pseudomonadati</taxon>
        <taxon>Pseudomonadota</taxon>
        <taxon>Alphaproteobacteria</taxon>
        <taxon>Rickettsiales</taxon>
        <taxon>Rickettsiaceae</taxon>
        <taxon>Rickettsieae</taxon>
        <taxon>Rickettsia</taxon>
        <taxon>spotted fever group</taxon>
    </lineage>
</organism>
<keyword evidence="2" id="KW-0378">Hydrolase</keyword>
<dbReference type="InterPro" id="IPR000383">
    <property type="entry name" value="Xaa-Pro-like_dom"/>
</dbReference>
<dbReference type="Gene3D" id="3.40.50.1820">
    <property type="entry name" value="alpha/beta hydrolase"/>
    <property type="match status" value="1"/>
</dbReference>
<name>A8F1Z2_RICM5</name>
<evidence type="ECO:0000313" key="2">
    <source>
        <dbReference type="EMBL" id="ABV84928.1"/>
    </source>
</evidence>
<dbReference type="Pfam" id="PF02129">
    <property type="entry name" value="Peptidase_S15"/>
    <property type="match status" value="1"/>
</dbReference>
<gene>
    <name evidence="2" type="ordered locus">RMA_0806</name>
</gene>
<protein>
    <submittedName>
        <fullName evidence="2">Hydrolase of the alpha/beta superfamily</fullName>
    </submittedName>
</protein>
<dbReference type="SUPFAM" id="SSF53474">
    <property type="entry name" value="alpha/beta-Hydrolases"/>
    <property type="match status" value="1"/>
</dbReference>
<feature type="domain" description="Xaa-Pro dipeptidyl-peptidase-like" evidence="1">
    <location>
        <begin position="26"/>
        <end position="141"/>
    </location>
</feature>